<gene>
    <name evidence="3" type="ORF">GD597_07615</name>
</gene>
<dbReference type="SMART" id="SM00028">
    <property type="entry name" value="TPR"/>
    <property type="match status" value="4"/>
</dbReference>
<dbReference type="InterPro" id="IPR019734">
    <property type="entry name" value="TPR_rpt"/>
</dbReference>
<keyword evidence="4" id="KW-1185">Reference proteome</keyword>
<dbReference type="EMBL" id="WHPF01000005">
    <property type="protein sequence ID" value="NNV55320.1"/>
    <property type="molecule type" value="Genomic_DNA"/>
</dbReference>
<keyword evidence="1" id="KW-0802">TPR repeat</keyword>
<feature type="signal peptide" evidence="2">
    <location>
        <begin position="1"/>
        <end position="23"/>
    </location>
</feature>
<evidence type="ECO:0000256" key="2">
    <source>
        <dbReference type="SAM" id="SignalP"/>
    </source>
</evidence>
<evidence type="ECO:0000313" key="4">
    <source>
        <dbReference type="Proteomes" id="UP000598971"/>
    </source>
</evidence>
<name>A0A8J8FC60_9BACT</name>
<dbReference type="Pfam" id="PF14559">
    <property type="entry name" value="TPR_19"/>
    <property type="match status" value="1"/>
</dbReference>
<organism evidence="3 4">
    <name type="scientific">Limnovirga soli</name>
    <dbReference type="NCBI Taxonomy" id="2656915"/>
    <lineage>
        <taxon>Bacteria</taxon>
        <taxon>Pseudomonadati</taxon>
        <taxon>Bacteroidota</taxon>
        <taxon>Chitinophagia</taxon>
        <taxon>Chitinophagales</taxon>
        <taxon>Chitinophagaceae</taxon>
        <taxon>Limnovirga</taxon>
    </lineage>
</organism>
<dbReference type="Gene3D" id="1.25.40.10">
    <property type="entry name" value="Tetratricopeptide repeat domain"/>
    <property type="match status" value="1"/>
</dbReference>
<evidence type="ECO:0000313" key="3">
    <source>
        <dbReference type="EMBL" id="NNV55320.1"/>
    </source>
</evidence>
<dbReference type="InterPro" id="IPR011990">
    <property type="entry name" value="TPR-like_helical_dom_sf"/>
</dbReference>
<dbReference type="Pfam" id="PF13432">
    <property type="entry name" value="TPR_16"/>
    <property type="match status" value="1"/>
</dbReference>
<feature type="chain" id="PRO_5035322876" evidence="2">
    <location>
        <begin position="24"/>
        <end position="341"/>
    </location>
</feature>
<sequence length="341" mass="38944">MRYLIRTIVVCFVCLCATNTAHTQTQDPAILQETAKSLMRQGDYDNALQVLDKALAAKPDNIDILKDKAFTYYLQRDFANAIATGKYIISKPDADVQSYQILGLAYKAIADDKEGDKMYKAALKKFPESGVLYSEYGDLLATGNAPDLAIKQWEKGIEADPNNSSNYYYASKYYAQKGNIIWGLLYGEIFVNIESLSNRTNEIKNILYGGYQKLFSTPAILNIAKQNGTPFEKMIATNLSKLTSQMQYGVSAENLTALRTRFILNWFNSNARQFPCKLFEQQRFFLQQGMFEAYNQWLVGPVADTQQFQQWMQEHAGEAKQFQQFQRSVIFKIPTGQYYMH</sequence>
<dbReference type="Proteomes" id="UP000598971">
    <property type="component" value="Unassembled WGS sequence"/>
</dbReference>
<dbReference type="RefSeq" id="WP_171607251.1">
    <property type="nucleotide sequence ID" value="NZ_WHPF01000005.1"/>
</dbReference>
<keyword evidence="2" id="KW-0732">Signal</keyword>
<evidence type="ECO:0000256" key="1">
    <source>
        <dbReference type="PROSITE-ProRule" id="PRU00339"/>
    </source>
</evidence>
<feature type="repeat" description="TPR" evidence="1">
    <location>
        <begin position="28"/>
        <end position="61"/>
    </location>
</feature>
<reference evidence="3" key="1">
    <citation type="submission" date="2019-10" db="EMBL/GenBank/DDBJ databases">
        <title>Draft genome sequence of Panacibacter sp. KCS-6.</title>
        <authorList>
            <person name="Yim K.J."/>
        </authorList>
    </citation>
    <scope>NUCLEOTIDE SEQUENCE</scope>
    <source>
        <strain evidence="3">KCS-6</strain>
    </source>
</reference>
<dbReference type="PROSITE" id="PS50005">
    <property type="entry name" value="TPR"/>
    <property type="match status" value="1"/>
</dbReference>
<comment type="caution">
    <text evidence="3">The sequence shown here is derived from an EMBL/GenBank/DDBJ whole genome shotgun (WGS) entry which is preliminary data.</text>
</comment>
<accession>A0A8J8FC60</accession>
<protein>
    <submittedName>
        <fullName evidence="3">Tetratricopeptide repeat protein</fullName>
    </submittedName>
</protein>
<dbReference type="AlphaFoldDB" id="A0A8J8FC60"/>
<proteinExistence type="predicted"/>
<dbReference type="SUPFAM" id="SSF48452">
    <property type="entry name" value="TPR-like"/>
    <property type="match status" value="1"/>
</dbReference>